<protein>
    <recommendedName>
        <fullName evidence="3">Transposase IS4-like domain-containing protein</fullName>
    </recommendedName>
</protein>
<gene>
    <name evidence="1" type="ORF">LIER_44123</name>
</gene>
<evidence type="ECO:0000313" key="2">
    <source>
        <dbReference type="Proteomes" id="UP001454036"/>
    </source>
</evidence>
<comment type="caution">
    <text evidence="1">The sequence shown here is derived from an EMBL/GenBank/DDBJ whole genome shotgun (WGS) entry which is preliminary data.</text>
</comment>
<accession>A0AAV3PZP4</accession>
<dbReference type="AlphaFoldDB" id="A0AAV3PZP4"/>
<sequence length="102" mass="11706">MLLLRRFIVALNLQVVPEIRTEMGHPLRLLVIEQITSLHPCLVVFDRYHNRKNIEYYAEKVGFCHMVRINENGEAETIHGRRSLFSASSTPLVSPSLATPHI</sequence>
<dbReference type="EMBL" id="BAABME010049922">
    <property type="protein sequence ID" value="GAA0157135.1"/>
    <property type="molecule type" value="Genomic_DNA"/>
</dbReference>
<name>A0AAV3PZP4_LITER</name>
<dbReference type="Proteomes" id="UP001454036">
    <property type="component" value="Unassembled WGS sequence"/>
</dbReference>
<evidence type="ECO:0000313" key="1">
    <source>
        <dbReference type="EMBL" id="GAA0157135.1"/>
    </source>
</evidence>
<proteinExistence type="predicted"/>
<evidence type="ECO:0008006" key="3">
    <source>
        <dbReference type="Google" id="ProtNLM"/>
    </source>
</evidence>
<reference evidence="1 2" key="1">
    <citation type="submission" date="2024-01" db="EMBL/GenBank/DDBJ databases">
        <title>The complete chloroplast genome sequence of Lithospermum erythrorhizon: insights into the phylogenetic relationship among Boraginaceae species and the maternal lineages of purple gromwells.</title>
        <authorList>
            <person name="Okada T."/>
            <person name="Watanabe K."/>
        </authorList>
    </citation>
    <scope>NUCLEOTIDE SEQUENCE [LARGE SCALE GENOMIC DNA]</scope>
</reference>
<keyword evidence="2" id="KW-1185">Reference proteome</keyword>
<organism evidence="1 2">
    <name type="scientific">Lithospermum erythrorhizon</name>
    <name type="common">Purple gromwell</name>
    <name type="synonym">Lithospermum officinale var. erythrorhizon</name>
    <dbReference type="NCBI Taxonomy" id="34254"/>
    <lineage>
        <taxon>Eukaryota</taxon>
        <taxon>Viridiplantae</taxon>
        <taxon>Streptophyta</taxon>
        <taxon>Embryophyta</taxon>
        <taxon>Tracheophyta</taxon>
        <taxon>Spermatophyta</taxon>
        <taxon>Magnoliopsida</taxon>
        <taxon>eudicotyledons</taxon>
        <taxon>Gunneridae</taxon>
        <taxon>Pentapetalae</taxon>
        <taxon>asterids</taxon>
        <taxon>lamiids</taxon>
        <taxon>Boraginales</taxon>
        <taxon>Boraginaceae</taxon>
        <taxon>Boraginoideae</taxon>
        <taxon>Lithospermeae</taxon>
        <taxon>Lithospermum</taxon>
    </lineage>
</organism>